<dbReference type="EMBL" id="KV878679">
    <property type="protein sequence ID" value="OJJ77438.1"/>
    <property type="molecule type" value="Genomic_DNA"/>
</dbReference>
<keyword evidence="6 8" id="KW-0472">Membrane</keyword>
<dbReference type="STRING" id="767769.A0A1L9V0J7"/>
<evidence type="ECO:0008006" key="11">
    <source>
        <dbReference type="Google" id="ProtNLM"/>
    </source>
</evidence>
<evidence type="ECO:0000256" key="1">
    <source>
        <dbReference type="ARBA" id="ARBA00004651"/>
    </source>
</evidence>
<gene>
    <name evidence="9" type="ORF">ASPBRDRAFT_190746</name>
</gene>
<evidence type="ECO:0000313" key="9">
    <source>
        <dbReference type="EMBL" id="OJJ77438.1"/>
    </source>
</evidence>
<feature type="transmembrane region" description="Helical" evidence="8">
    <location>
        <begin position="79"/>
        <end position="104"/>
    </location>
</feature>
<reference evidence="10" key="1">
    <citation type="journal article" date="2017" name="Genome Biol.">
        <title>Comparative genomics reveals high biological diversity and specific adaptations in the industrially and medically important fungal genus Aspergillus.</title>
        <authorList>
            <person name="de Vries R.P."/>
            <person name="Riley R."/>
            <person name="Wiebenga A."/>
            <person name="Aguilar-Osorio G."/>
            <person name="Amillis S."/>
            <person name="Uchima C.A."/>
            <person name="Anderluh G."/>
            <person name="Asadollahi M."/>
            <person name="Askin M."/>
            <person name="Barry K."/>
            <person name="Battaglia E."/>
            <person name="Bayram O."/>
            <person name="Benocci T."/>
            <person name="Braus-Stromeyer S.A."/>
            <person name="Caldana C."/>
            <person name="Canovas D."/>
            <person name="Cerqueira G.C."/>
            <person name="Chen F."/>
            <person name="Chen W."/>
            <person name="Choi C."/>
            <person name="Clum A."/>
            <person name="Dos Santos R.A."/>
            <person name="Damasio A.R."/>
            <person name="Diallinas G."/>
            <person name="Emri T."/>
            <person name="Fekete E."/>
            <person name="Flipphi M."/>
            <person name="Freyberg S."/>
            <person name="Gallo A."/>
            <person name="Gournas C."/>
            <person name="Habgood R."/>
            <person name="Hainaut M."/>
            <person name="Harispe M.L."/>
            <person name="Henrissat B."/>
            <person name="Hilden K.S."/>
            <person name="Hope R."/>
            <person name="Hossain A."/>
            <person name="Karabika E."/>
            <person name="Karaffa L."/>
            <person name="Karanyi Z."/>
            <person name="Krasevec N."/>
            <person name="Kuo A."/>
            <person name="Kusch H."/>
            <person name="LaButti K."/>
            <person name="Lagendijk E.L."/>
            <person name="Lapidus A."/>
            <person name="Levasseur A."/>
            <person name="Lindquist E."/>
            <person name="Lipzen A."/>
            <person name="Logrieco A.F."/>
            <person name="MacCabe A."/>
            <person name="Maekelae M.R."/>
            <person name="Malavazi I."/>
            <person name="Melin P."/>
            <person name="Meyer V."/>
            <person name="Mielnichuk N."/>
            <person name="Miskei M."/>
            <person name="Molnar A.P."/>
            <person name="Mule G."/>
            <person name="Ngan C.Y."/>
            <person name="Orejas M."/>
            <person name="Orosz E."/>
            <person name="Ouedraogo J.P."/>
            <person name="Overkamp K.M."/>
            <person name="Park H.-S."/>
            <person name="Perrone G."/>
            <person name="Piumi F."/>
            <person name="Punt P.J."/>
            <person name="Ram A.F."/>
            <person name="Ramon A."/>
            <person name="Rauscher S."/>
            <person name="Record E."/>
            <person name="Riano-Pachon D.M."/>
            <person name="Robert V."/>
            <person name="Roehrig J."/>
            <person name="Ruller R."/>
            <person name="Salamov A."/>
            <person name="Salih N.S."/>
            <person name="Samson R.A."/>
            <person name="Sandor E."/>
            <person name="Sanguinetti M."/>
            <person name="Schuetze T."/>
            <person name="Sepcic K."/>
            <person name="Shelest E."/>
            <person name="Sherlock G."/>
            <person name="Sophianopoulou V."/>
            <person name="Squina F.M."/>
            <person name="Sun H."/>
            <person name="Susca A."/>
            <person name="Todd R.B."/>
            <person name="Tsang A."/>
            <person name="Unkles S.E."/>
            <person name="van de Wiele N."/>
            <person name="van Rossen-Uffink D."/>
            <person name="Oliveira J.V."/>
            <person name="Vesth T.C."/>
            <person name="Visser J."/>
            <person name="Yu J.-H."/>
            <person name="Zhou M."/>
            <person name="Andersen M.R."/>
            <person name="Archer D.B."/>
            <person name="Baker S.E."/>
            <person name="Benoit I."/>
            <person name="Brakhage A.A."/>
            <person name="Braus G.H."/>
            <person name="Fischer R."/>
            <person name="Frisvad J.C."/>
            <person name="Goldman G.H."/>
            <person name="Houbraken J."/>
            <person name="Oakley B."/>
            <person name="Pocsi I."/>
            <person name="Scazzocchio C."/>
            <person name="Seiboth B."/>
            <person name="vanKuyk P.A."/>
            <person name="Wortman J."/>
            <person name="Dyer P.S."/>
            <person name="Grigoriev I.V."/>
        </authorList>
    </citation>
    <scope>NUCLEOTIDE SEQUENCE [LARGE SCALE GENOMIC DNA]</scope>
    <source>
        <strain evidence="10">CBS 101740 / IMI 381727 / IBT 21946</strain>
    </source>
</reference>
<keyword evidence="4 8" id="KW-0812">Transmembrane</keyword>
<accession>A0A1L9V0J7</accession>
<evidence type="ECO:0000256" key="6">
    <source>
        <dbReference type="ARBA" id="ARBA00023136"/>
    </source>
</evidence>
<comment type="subcellular location">
    <subcellularLocation>
        <location evidence="1">Cell membrane</location>
        <topology evidence="1">Multi-pass membrane protein</topology>
    </subcellularLocation>
</comment>
<dbReference type="GeneID" id="93572773"/>
<dbReference type="VEuPathDB" id="FungiDB:ASPBRDRAFT_190746"/>
<keyword evidence="10" id="KW-1185">Reference proteome</keyword>
<evidence type="ECO:0000256" key="4">
    <source>
        <dbReference type="ARBA" id="ARBA00022692"/>
    </source>
</evidence>
<organism evidence="9 10">
    <name type="scientific">Aspergillus brasiliensis (strain CBS 101740 / IMI 381727 / IBT 21946)</name>
    <dbReference type="NCBI Taxonomy" id="767769"/>
    <lineage>
        <taxon>Eukaryota</taxon>
        <taxon>Fungi</taxon>
        <taxon>Dikarya</taxon>
        <taxon>Ascomycota</taxon>
        <taxon>Pezizomycotina</taxon>
        <taxon>Eurotiomycetes</taxon>
        <taxon>Eurotiomycetidae</taxon>
        <taxon>Eurotiales</taxon>
        <taxon>Aspergillaceae</taxon>
        <taxon>Aspergillus</taxon>
        <taxon>Aspergillus subgen. Circumdati</taxon>
    </lineage>
</organism>
<dbReference type="PANTHER" id="PTHR33567:SF3">
    <property type="entry name" value="CHROMATE ION TRANSPORTER (EUROFUNG)"/>
    <property type="match status" value="1"/>
</dbReference>
<proteinExistence type="inferred from homology"/>
<dbReference type="RefSeq" id="XP_067484685.1">
    <property type="nucleotide sequence ID" value="XM_067620285.1"/>
</dbReference>
<evidence type="ECO:0000313" key="10">
    <source>
        <dbReference type="Proteomes" id="UP000184499"/>
    </source>
</evidence>
<dbReference type="OrthoDB" id="2160638at2759"/>
<evidence type="ECO:0000256" key="7">
    <source>
        <dbReference type="SAM" id="MobiDB-lite"/>
    </source>
</evidence>
<sequence length="329" mass="35352">MLPPTRSRPISFLRALHRSWRSHAGATDPARTGEPLLGRLGEVVRHTWYLGFTSFGGPPYQELFAICQGLLGPASTKMLFCLALVHAGFIPALLAFVLWCLPGAVGMYALSLGVQRIDETLPAAVYALLSGLNASTVGIIALAAVQLAEKAIRDKISRILVIFGAFAGLCYSPLWCFPVLMVAGGVTTALWDGWVYQQILRAKIVWRNRNRHPEPEGNLPGSAARENSSVRNPGQGAGTEMLRMRKSIAEASTSNSTDIQVPAEGKAPPAQAHIIRIRVGAVILPFFFVSCIAIFVTRAKLSAPPLSLDLFANMYLAGTVIFGGGQSCI</sequence>
<evidence type="ECO:0000256" key="8">
    <source>
        <dbReference type="SAM" id="Phobius"/>
    </source>
</evidence>
<dbReference type="InterPro" id="IPR003370">
    <property type="entry name" value="Chromate_transpt"/>
</dbReference>
<dbReference type="AlphaFoldDB" id="A0A1L9V0J7"/>
<dbReference type="PANTHER" id="PTHR33567">
    <property type="entry name" value="CHROMATE ION TRANSPORTER (EUROFUNG)"/>
    <property type="match status" value="1"/>
</dbReference>
<evidence type="ECO:0000256" key="3">
    <source>
        <dbReference type="ARBA" id="ARBA00022475"/>
    </source>
</evidence>
<dbReference type="Proteomes" id="UP000184499">
    <property type="component" value="Unassembled WGS sequence"/>
</dbReference>
<dbReference type="OMA" id="QAHIIRI"/>
<feature type="transmembrane region" description="Helical" evidence="8">
    <location>
        <begin position="159"/>
        <end position="183"/>
    </location>
</feature>
<feature type="transmembrane region" description="Helical" evidence="8">
    <location>
        <begin position="275"/>
        <end position="296"/>
    </location>
</feature>
<name>A0A1L9V0J7_ASPBC</name>
<dbReference type="GO" id="GO:0005886">
    <property type="term" value="C:plasma membrane"/>
    <property type="evidence" value="ECO:0007669"/>
    <property type="project" value="UniProtKB-SubCell"/>
</dbReference>
<dbReference type="GO" id="GO:0015109">
    <property type="term" value="F:chromate transmembrane transporter activity"/>
    <property type="evidence" value="ECO:0007669"/>
    <property type="project" value="InterPro"/>
</dbReference>
<keyword evidence="5 8" id="KW-1133">Transmembrane helix</keyword>
<keyword evidence="3" id="KW-1003">Cell membrane</keyword>
<dbReference type="Pfam" id="PF02417">
    <property type="entry name" value="Chromate_transp"/>
    <property type="match status" value="1"/>
</dbReference>
<protein>
    <recommendedName>
        <fullName evidence="11">Chromate transporter</fullName>
    </recommendedName>
</protein>
<comment type="similarity">
    <text evidence="2">Belongs to the chromate ion transporter (CHR) (TC 2.A.51) family.</text>
</comment>
<feature type="transmembrane region" description="Helical" evidence="8">
    <location>
        <begin position="124"/>
        <end position="147"/>
    </location>
</feature>
<evidence type="ECO:0000256" key="2">
    <source>
        <dbReference type="ARBA" id="ARBA00005262"/>
    </source>
</evidence>
<evidence type="ECO:0000256" key="5">
    <source>
        <dbReference type="ARBA" id="ARBA00022989"/>
    </source>
</evidence>
<feature type="region of interest" description="Disordered" evidence="7">
    <location>
        <begin position="211"/>
        <end position="237"/>
    </location>
</feature>